<evidence type="ECO:0000256" key="5">
    <source>
        <dbReference type="ARBA" id="ARBA00022679"/>
    </source>
</evidence>
<dbReference type="CDD" id="cd00082">
    <property type="entry name" value="HisKA"/>
    <property type="match status" value="1"/>
</dbReference>
<dbReference type="Gene3D" id="1.10.287.130">
    <property type="match status" value="1"/>
</dbReference>
<dbReference type="EC" id="2.7.13.3" evidence="3"/>
<evidence type="ECO:0000256" key="7">
    <source>
        <dbReference type="ARBA" id="ARBA00022777"/>
    </source>
</evidence>
<name>A0A172WNT8_STUST</name>
<evidence type="ECO:0000256" key="9">
    <source>
        <dbReference type="ARBA" id="ARBA00023012"/>
    </source>
</evidence>
<dbReference type="SUPFAM" id="SSF55874">
    <property type="entry name" value="ATPase domain of HSP90 chaperone/DNA topoisomerase II/histidine kinase"/>
    <property type="match status" value="1"/>
</dbReference>
<evidence type="ECO:0000256" key="2">
    <source>
        <dbReference type="ARBA" id="ARBA00004370"/>
    </source>
</evidence>
<dbReference type="EMBL" id="CP015641">
    <property type="protein sequence ID" value="ANF24975.1"/>
    <property type="molecule type" value="Genomic_DNA"/>
</dbReference>
<reference evidence="14 15" key="1">
    <citation type="submission" date="2016-05" db="EMBL/GenBank/DDBJ databases">
        <title>Genome sequence of Pseudomonas stutzeri 273 and identification of the exopolysaccharide biosynthesis locus.</title>
        <authorList>
            <person name="Wu S."/>
            <person name="Sun C."/>
        </authorList>
    </citation>
    <scope>NUCLEOTIDE SEQUENCE [LARGE SCALE GENOMIC DNA]</scope>
    <source>
        <strain evidence="14 15">273</strain>
    </source>
</reference>
<comment type="subcellular location">
    <subcellularLocation>
        <location evidence="2">Membrane</location>
    </subcellularLocation>
</comment>
<dbReference type="PANTHER" id="PTHR45436">
    <property type="entry name" value="SENSOR HISTIDINE KINASE YKOH"/>
    <property type="match status" value="1"/>
</dbReference>
<dbReference type="GO" id="GO:0005886">
    <property type="term" value="C:plasma membrane"/>
    <property type="evidence" value="ECO:0007669"/>
    <property type="project" value="TreeGrafter"/>
</dbReference>
<dbReference type="InterPro" id="IPR050428">
    <property type="entry name" value="TCS_sensor_his_kinase"/>
</dbReference>
<dbReference type="SUPFAM" id="SSF47384">
    <property type="entry name" value="Homodimeric domain of signal transducing histidine kinase"/>
    <property type="match status" value="1"/>
</dbReference>
<dbReference type="InterPro" id="IPR003661">
    <property type="entry name" value="HisK_dim/P_dom"/>
</dbReference>
<proteinExistence type="predicted"/>
<keyword evidence="10 11" id="KW-0472">Membrane</keyword>
<evidence type="ECO:0000256" key="10">
    <source>
        <dbReference type="ARBA" id="ARBA00023136"/>
    </source>
</evidence>
<dbReference type="Pfam" id="PF00672">
    <property type="entry name" value="HAMP"/>
    <property type="match status" value="1"/>
</dbReference>
<dbReference type="RefSeq" id="WP_064481060.1">
    <property type="nucleotide sequence ID" value="NZ_CP015641.1"/>
</dbReference>
<dbReference type="AlphaFoldDB" id="A0A172WNT8"/>
<keyword evidence="7 14" id="KW-0418">Kinase</keyword>
<dbReference type="InterPro" id="IPR005467">
    <property type="entry name" value="His_kinase_dom"/>
</dbReference>
<evidence type="ECO:0000256" key="11">
    <source>
        <dbReference type="SAM" id="Phobius"/>
    </source>
</evidence>
<evidence type="ECO:0000256" key="8">
    <source>
        <dbReference type="ARBA" id="ARBA00022989"/>
    </source>
</evidence>
<evidence type="ECO:0000313" key="14">
    <source>
        <dbReference type="EMBL" id="ANF24975.1"/>
    </source>
</evidence>
<dbReference type="InterPro" id="IPR036097">
    <property type="entry name" value="HisK_dim/P_sf"/>
</dbReference>
<dbReference type="GeneID" id="84611234"/>
<keyword evidence="4" id="KW-0597">Phosphoprotein</keyword>
<evidence type="ECO:0000259" key="12">
    <source>
        <dbReference type="PROSITE" id="PS50109"/>
    </source>
</evidence>
<dbReference type="OrthoDB" id="9121563at2"/>
<accession>A0A172WNT8</accession>
<dbReference type="SMART" id="SM00304">
    <property type="entry name" value="HAMP"/>
    <property type="match status" value="1"/>
</dbReference>
<evidence type="ECO:0000256" key="6">
    <source>
        <dbReference type="ARBA" id="ARBA00022692"/>
    </source>
</evidence>
<dbReference type="Pfam" id="PF02518">
    <property type="entry name" value="HATPase_c"/>
    <property type="match status" value="1"/>
</dbReference>
<gene>
    <name evidence="14" type="ORF">PS273GM_07320</name>
</gene>
<dbReference type="GO" id="GO:0000155">
    <property type="term" value="F:phosphorelay sensor kinase activity"/>
    <property type="evidence" value="ECO:0007669"/>
    <property type="project" value="InterPro"/>
</dbReference>
<dbReference type="SMART" id="SM00388">
    <property type="entry name" value="HisKA"/>
    <property type="match status" value="1"/>
</dbReference>
<dbReference type="InterPro" id="IPR003660">
    <property type="entry name" value="HAMP_dom"/>
</dbReference>
<evidence type="ECO:0000256" key="4">
    <source>
        <dbReference type="ARBA" id="ARBA00022553"/>
    </source>
</evidence>
<dbReference type="Gene3D" id="6.10.340.10">
    <property type="match status" value="1"/>
</dbReference>
<dbReference type="Gene3D" id="3.30.565.10">
    <property type="entry name" value="Histidine kinase-like ATPase, C-terminal domain"/>
    <property type="match status" value="1"/>
</dbReference>
<dbReference type="InterPro" id="IPR003594">
    <property type="entry name" value="HATPase_dom"/>
</dbReference>
<evidence type="ECO:0000256" key="3">
    <source>
        <dbReference type="ARBA" id="ARBA00012438"/>
    </source>
</evidence>
<evidence type="ECO:0000259" key="13">
    <source>
        <dbReference type="PROSITE" id="PS50885"/>
    </source>
</evidence>
<evidence type="ECO:0000313" key="15">
    <source>
        <dbReference type="Proteomes" id="UP000077787"/>
    </source>
</evidence>
<feature type="transmembrane region" description="Helical" evidence="11">
    <location>
        <begin position="12"/>
        <end position="37"/>
    </location>
</feature>
<dbReference type="PANTHER" id="PTHR45436:SF16">
    <property type="entry name" value="HISTIDINE KINASE"/>
    <property type="match status" value="1"/>
</dbReference>
<evidence type="ECO:0000256" key="1">
    <source>
        <dbReference type="ARBA" id="ARBA00000085"/>
    </source>
</evidence>
<keyword evidence="5" id="KW-0808">Transferase</keyword>
<dbReference type="SMART" id="SM00387">
    <property type="entry name" value="HATPase_c"/>
    <property type="match status" value="1"/>
</dbReference>
<keyword evidence="6 11" id="KW-0812">Transmembrane</keyword>
<dbReference type="Proteomes" id="UP000077787">
    <property type="component" value="Chromosome"/>
</dbReference>
<feature type="domain" description="Histidine kinase" evidence="12">
    <location>
        <begin position="217"/>
        <end position="424"/>
    </location>
</feature>
<comment type="catalytic activity">
    <reaction evidence="1">
        <text>ATP + protein L-histidine = ADP + protein N-phospho-L-histidine.</text>
        <dbReference type="EC" id="2.7.13.3"/>
    </reaction>
</comment>
<feature type="domain" description="HAMP" evidence="13">
    <location>
        <begin position="155"/>
        <end position="209"/>
    </location>
</feature>
<dbReference type="InterPro" id="IPR036890">
    <property type="entry name" value="HATPase_C_sf"/>
</dbReference>
<dbReference type="Pfam" id="PF00512">
    <property type="entry name" value="HisKA"/>
    <property type="match status" value="1"/>
</dbReference>
<sequence>MLAKQPLARRIVIAFTLMTLVVSGAFALGIVGVVHFIEEQLVTEELSRDLDIVLNEDLPNGRTPQLGTSTHFFASHLPERPMPKAFAGLGEGFTELVRGDDAYYVYVRNVGADRYVLVQEQHEFEAREDALFNVVLAGFLLSVLGAWALGRLMANRVLAPVSRLANQVRHRDQLHPLAPPLALQYPDDEVGHLAAAFDSTLGQLRQTLERERLFTADVSHELRTPLMVVLGACELLEQQAELSPAAQRPLARIQRAAREMHELVETFLMLARARPQQTSLAGDASLRSVATEQSERWAPLLAEKGLAFELLEEGEDRGVYNHTLLGTVMSNLLRNALHYTDRGTVRLVLDDAGFRVEDSGVGIPLAEQERMFQPFVRGAEGRGEGLGLGLSLVKRICAHQGWQVGVVPRQPQGSCFQVRFHDGAV</sequence>
<dbReference type="PROSITE" id="PS50885">
    <property type="entry name" value="HAMP"/>
    <property type="match status" value="1"/>
</dbReference>
<dbReference type="InterPro" id="IPR004358">
    <property type="entry name" value="Sig_transdc_His_kin-like_C"/>
</dbReference>
<keyword evidence="8 11" id="KW-1133">Transmembrane helix</keyword>
<keyword evidence="9" id="KW-0902">Two-component regulatory system</keyword>
<dbReference type="PRINTS" id="PR00344">
    <property type="entry name" value="BCTRLSENSOR"/>
</dbReference>
<protein>
    <recommendedName>
        <fullName evidence="3">histidine kinase</fullName>
        <ecNumber evidence="3">2.7.13.3</ecNumber>
    </recommendedName>
</protein>
<dbReference type="PROSITE" id="PS50109">
    <property type="entry name" value="HIS_KIN"/>
    <property type="match status" value="1"/>
</dbReference>
<organism evidence="14 15">
    <name type="scientific">Stutzerimonas stutzeri</name>
    <name type="common">Pseudomonas stutzeri</name>
    <dbReference type="NCBI Taxonomy" id="316"/>
    <lineage>
        <taxon>Bacteria</taxon>
        <taxon>Pseudomonadati</taxon>
        <taxon>Pseudomonadota</taxon>
        <taxon>Gammaproteobacteria</taxon>
        <taxon>Pseudomonadales</taxon>
        <taxon>Pseudomonadaceae</taxon>
        <taxon>Stutzerimonas</taxon>
    </lineage>
</organism>